<proteinExistence type="predicted"/>
<dbReference type="PANTHER" id="PTHR31721">
    <property type="entry name" value="OS06G0710300 PROTEIN"/>
    <property type="match status" value="1"/>
</dbReference>
<dbReference type="AlphaFoldDB" id="A0A1D1XRC1"/>
<feature type="transmembrane region" description="Helical" evidence="1">
    <location>
        <begin position="153"/>
        <end position="172"/>
    </location>
</feature>
<keyword evidence="1" id="KW-0472">Membrane</keyword>
<reference evidence="2" key="1">
    <citation type="submission" date="2015-07" db="EMBL/GenBank/DDBJ databases">
        <title>Transcriptome Assembly of Anthurium amnicola.</title>
        <authorList>
            <person name="Suzuki J."/>
        </authorList>
    </citation>
    <scope>NUCLEOTIDE SEQUENCE</scope>
</reference>
<name>A0A1D1XRC1_9ARAE</name>
<organism evidence="2">
    <name type="scientific">Anthurium amnicola</name>
    <dbReference type="NCBI Taxonomy" id="1678845"/>
    <lineage>
        <taxon>Eukaryota</taxon>
        <taxon>Viridiplantae</taxon>
        <taxon>Streptophyta</taxon>
        <taxon>Embryophyta</taxon>
        <taxon>Tracheophyta</taxon>
        <taxon>Spermatophyta</taxon>
        <taxon>Magnoliopsida</taxon>
        <taxon>Liliopsida</taxon>
        <taxon>Araceae</taxon>
        <taxon>Pothoideae</taxon>
        <taxon>Potheae</taxon>
        <taxon>Anthurium</taxon>
    </lineage>
</organism>
<keyword evidence="1" id="KW-1133">Transmembrane helix</keyword>
<dbReference type="EMBL" id="GDJX01023007">
    <property type="protein sequence ID" value="JAT44929.1"/>
    <property type="molecule type" value="Transcribed_RNA"/>
</dbReference>
<accession>A0A1D1XRC1</accession>
<keyword evidence="1" id="KW-0812">Transmembrane</keyword>
<sequence>MSACMRAGGHASEAAGTLATLRSPVAGSRGLVSSGNWACRRSGRVPAASFTVRSRREHPATALLSPGTAAAASDVRVGVLDGLFPRLNTQYVEELLEKMIYRCRFFTLLGVSGSLVGSVLCFLKGCGFIATSFVQYSVAGGRVMSVLIEAIDIYLLGTVMLVFGMGLYELFISNIDIAKISSQRSNFLGLFMLQERPKWLKIQSVNELKTKVGHVIVMVLLVGQFKEIQKVGINTPKDLLCFTASILLSACGLFLLSKLTNSKKE</sequence>
<gene>
    <name evidence="2" type="primary">BUpL02_1</name>
    <name evidence="2" type="ORF">g.36949</name>
</gene>
<dbReference type="Pfam" id="PF03350">
    <property type="entry name" value="UPF0114"/>
    <property type="match status" value="1"/>
</dbReference>
<protein>
    <submittedName>
        <fullName evidence="2">UPF0114 protein in repA1-repA2 intergenic region</fullName>
    </submittedName>
</protein>
<feature type="transmembrane region" description="Helical" evidence="1">
    <location>
        <begin position="105"/>
        <end position="133"/>
    </location>
</feature>
<evidence type="ECO:0000256" key="1">
    <source>
        <dbReference type="SAM" id="Phobius"/>
    </source>
</evidence>
<dbReference type="InterPro" id="IPR005134">
    <property type="entry name" value="UPF0114"/>
</dbReference>
<feature type="transmembrane region" description="Helical" evidence="1">
    <location>
        <begin position="239"/>
        <end position="257"/>
    </location>
</feature>
<dbReference type="PANTHER" id="PTHR31721:SF4">
    <property type="entry name" value="OS06G0710300 PROTEIN"/>
    <property type="match status" value="1"/>
</dbReference>
<evidence type="ECO:0000313" key="2">
    <source>
        <dbReference type="EMBL" id="JAT44929.1"/>
    </source>
</evidence>